<gene>
    <name evidence="1" type="ORF">HG543_39240</name>
</gene>
<name>A0A848LT37_9BACT</name>
<evidence type="ECO:0000313" key="2">
    <source>
        <dbReference type="Proteomes" id="UP000518300"/>
    </source>
</evidence>
<protein>
    <recommendedName>
        <fullName evidence="3">PBP domain-containing protein</fullName>
    </recommendedName>
</protein>
<keyword evidence="2" id="KW-1185">Reference proteome</keyword>
<accession>A0A848LT37</accession>
<dbReference type="Gene3D" id="3.40.190.10">
    <property type="entry name" value="Periplasmic binding protein-like II"/>
    <property type="match status" value="1"/>
</dbReference>
<dbReference type="AlphaFoldDB" id="A0A848LT37"/>
<organism evidence="1 2">
    <name type="scientific">Pyxidicoccus fallax</name>
    <dbReference type="NCBI Taxonomy" id="394095"/>
    <lineage>
        <taxon>Bacteria</taxon>
        <taxon>Pseudomonadati</taxon>
        <taxon>Myxococcota</taxon>
        <taxon>Myxococcia</taxon>
        <taxon>Myxococcales</taxon>
        <taxon>Cystobacterineae</taxon>
        <taxon>Myxococcaceae</taxon>
        <taxon>Pyxidicoccus</taxon>
    </lineage>
</organism>
<dbReference type="Proteomes" id="UP000518300">
    <property type="component" value="Unassembled WGS sequence"/>
</dbReference>
<sequence length="149" mass="16606">MSRVQWLLVLLLCGLVLIPPRPSRGAEVVEFVVITHPLTGVESITRERLSHYFLKKETRWTSGVEVQPVDLPEESAVRASFSEEVLQRSVQAVRAWWQQRIFSGRGLPPETRASDAEVVQFVRDTPGAVGYVSAGTDVRGVQVLVVEDP</sequence>
<dbReference type="EMBL" id="JABBJJ010000274">
    <property type="protein sequence ID" value="NMO20839.1"/>
    <property type="molecule type" value="Genomic_DNA"/>
</dbReference>
<comment type="caution">
    <text evidence="1">The sequence shown here is derived from an EMBL/GenBank/DDBJ whole genome shotgun (WGS) entry which is preliminary data.</text>
</comment>
<evidence type="ECO:0008006" key="3">
    <source>
        <dbReference type="Google" id="ProtNLM"/>
    </source>
</evidence>
<proteinExistence type="predicted"/>
<reference evidence="1 2" key="1">
    <citation type="submission" date="2020-04" db="EMBL/GenBank/DDBJ databases">
        <title>Draft genome of Pyxidicoccus fallax type strain.</title>
        <authorList>
            <person name="Whitworth D.E."/>
        </authorList>
    </citation>
    <scope>NUCLEOTIDE SEQUENCE [LARGE SCALE GENOMIC DNA]</scope>
    <source>
        <strain evidence="1 2">DSM 14698</strain>
    </source>
</reference>
<dbReference type="RefSeq" id="WP_169350043.1">
    <property type="nucleotide sequence ID" value="NZ_JABBJJ010000274.1"/>
</dbReference>
<dbReference type="SUPFAM" id="SSF53850">
    <property type="entry name" value="Periplasmic binding protein-like II"/>
    <property type="match status" value="1"/>
</dbReference>
<evidence type="ECO:0000313" key="1">
    <source>
        <dbReference type="EMBL" id="NMO20839.1"/>
    </source>
</evidence>